<keyword evidence="9" id="KW-1185">Reference proteome</keyword>
<dbReference type="EMBL" id="JAWDJX010000009">
    <property type="protein sequence ID" value="KAK3055192.1"/>
    <property type="molecule type" value="Genomic_DNA"/>
</dbReference>
<dbReference type="Gene3D" id="3.40.50.1820">
    <property type="entry name" value="alpha/beta hydrolase"/>
    <property type="match status" value="1"/>
</dbReference>
<evidence type="ECO:0000256" key="1">
    <source>
        <dbReference type="ARBA" id="ARBA00009431"/>
    </source>
</evidence>
<keyword evidence="4 7" id="KW-0732">Signal</keyword>
<evidence type="ECO:0008006" key="10">
    <source>
        <dbReference type="Google" id="ProtNLM"/>
    </source>
</evidence>
<comment type="similarity">
    <text evidence="1">Belongs to the peptidase S10 family.</text>
</comment>
<proteinExistence type="inferred from homology"/>
<keyword evidence="2" id="KW-0121">Carboxypeptidase</keyword>
<gene>
    <name evidence="8" type="ORF">LTR09_003745</name>
</gene>
<dbReference type="InterPro" id="IPR001563">
    <property type="entry name" value="Peptidase_S10"/>
</dbReference>
<keyword evidence="3" id="KW-0645">Protease</keyword>
<dbReference type="PANTHER" id="PTHR11802">
    <property type="entry name" value="SERINE PROTEASE FAMILY S10 SERINE CARBOXYPEPTIDASE"/>
    <property type="match status" value="1"/>
</dbReference>
<feature type="signal peptide" evidence="7">
    <location>
        <begin position="1"/>
        <end position="28"/>
    </location>
</feature>
<feature type="chain" id="PRO_5042488814" description="Carboxypeptidase S1" evidence="7">
    <location>
        <begin position="29"/>
        <end position="625"/>
    </location>
</feature>
<evidence type="ECO:0000256" key="5">
    <source>
        <dbReference type="ARBA" id="ARBA00022801"/>
    </source>
</evidence>
<name>A0AAJ0DJB6_9PEZI</name>
<keyword evidence="6" id="KW-0325">Glycoprotein</keyword>
<keyword evidence="5" id="KW-0378">Hydrolase</keyword>
<sequence length="625" mass="68411">MALRRYLASSIALLGSFASAKFPAPVQGITTLDVPQYPGVSIDYKETHICDTTVKAYSGYVHMPISYLQDIEPSDPYNISMFFWYFEARQSPQTAPTTIYLAGGPGESSMFGAVLDGGPCYINDDTNSTRPNPFSWNTKVNILYVDQPVGAGFSYDKLVKSTYNLLFIGSDDPTDTGIQSIESWGDDLPAANTTFKYGTFPTQNYQHTANTTNVAAATLWHFQQAWFGSFPEWKTCDKSVSFWGNSYGGLSVVASAAYTSRQNEKITNGEIEGMVIPVTTIGITNGLLDALYQMQWYPELAYNNTYGLEIINETTYKEIKALYSEPKKGCLDRTLKCREAAAAHDPKEFAINAKVNALCEKATAACGAVLAASQGTVRNPFDFGHVLPDPTPPITPIGFFNQAWVQQELGTPLNFTWDSLVITGAVLGTAGDVFLRAGMVDIEYLLESGVKVALIYGDRDMRCPWLGGEAISLQANWTGAEEFRAAGYEYIHTNASYDGGVVRQHGNLSFSRVFEAGHDSAWYQPETIFRIFNRAMFDTDVATGKLPTSGSFNNFTTEGPASSWSIKNVLPPLPPVNCNLWGVPSTCTMEQLYALQNGTAVIDEGYRIITPDGSDGVPIPYAVGF</sequence>
<dbReference type="SUPFAM" id="SSF53474">
    <property type="entry name" value="alpha/beta-Hydrolases"/>
    <property type="match status" value="1"/>
</dbReference>
<dbReference type="AlphaFoldDB" id="A0AAJ0DJB6"/>
<dbReference type="PRINTS" id="PR00724">
    <property type="entry name" value="CRBOXYPTASEC"/>
</dbReference>
<dbReference type="GO" id="GO:0004185">
    <property type="term" value="F:serine-type carboxypeptidase activity"/>
    <property type="evidence" value="ECO:0007669"/>
    <property type="project" value="InterPro"/>
</dbReference>
<evidence type="ECO:0000256" key="3">
    <source>
        <dbReference type="ARBA" id="ARBA00022670"/>
    </source>
</evidence>
<dbReference type="Proteomes" id="UP001271007">
    <property type="component" value="Unassembled WGS sequence"/>
</dbReference>
<organism evidence="8 9">
    <name type="scientific">Extremus antarcticus</name>
    <dbReference type="NCBI Taxonomy" id="702011"/>
    <lineage>
        <taxon>Eukaryota</taxon>
        <taxon>Fungi</taxon>
        <taxon>Dikarya</taxon>
        <taxon>Ascomycota</taxon>
        <taxon>Pezizomycotina</taxon>
        <taxon>Dothideomycetes</taxon>
        <taxon>Dothideomycetidae</taxon>
        <taxon>Mycosphaerellales</taxon>
        <taxon>Extremaceae</taxon>
        <taxon>Extremus</taxon>
    </lineage>
</organism>
<dbReference type="GO" id="GO:0000324">
    <property type="term" value="C:fungal-type vacuole"/>
    <property type="evidence" value="ECO:0007669"/>
    <property type="project" value="TreeGrafter"/>
</dbReference>
<evidence type="ECO:0000313" key="9">
    <source>
        <dbReference type="Proteomes" id="UP001271007"/>
    </source>
</evidence>
<evidence type="ECO:0000256" key="7">
    <source>
        <dbReference type="SAM" id="SignalP"/>
    </source>
</evidence>
<evidence type="ECO:0000256" key="4">
    <source>
        <dbReference type="ARBA" id="ARBA00022729"/>
    </source>
</evidence>
<dbReference type="Pfam" id="PF00450">
    <property type="entry name" value="Peptidase_S10"/>
    <property type="match status" value="1"/>
</dbReference>
<dbReference type="GO" id="GO:0006508">
    <property type="term" value="P:proteolysis"/>
    <property type="evidence" value="ECO:0007669"/>
    <property type="project" value="UniProtKB-KW"/>
</dbReference>
<dbReference type="InterPro" id="IPR029058">
    <property type="entry name" value="AB_hydrolase_fold"/>
</dbReference>
<dbReference type="PANTHER" id="PTHR11802:SF189">
    <property type="entry name" value="CARBOXYPEPTIDASE"/>
    <property type="match status" value="1"/>
</dbReference>
<evidence type="ECO:0000313" key="8">
    <source>
        <dbReference type="EMBL" id="KAK3055192.1"/>
    </source>
</evidence>
<evidence type="ECO:0000256" key="2">
    <source>
        <dbReference type="ARBA" id="ARBA00022645"/>
    </source>
</evidence>
<evidence type="ECO:0000256" key="6">
    <source>
        <dbReference type="ARBA" id="ARBA00023180"/>
    </source>
</evidence>
<reference evidence="8" key="1">
    <citation type="submission" date="2023-04" db="EMBL/GenBank/DDBJ databases">
        <title>Black Yeasts Isolated from many extreme environments.</title>
        <authorList>
            <person name="Coleine C."/>
            <person name="Stajich J.E."/>
            <person name="Selbmann L."/>
        </authorList>
    </citation>
    <scope>NUCLEOTIDE SEQUENCE</scope>
    <source>
        <strain evidence="8">CCFEE 5312</strain>
    </source>
</reference>
<accession>A0AAJ0DJB6</accession>
<protein>
    <recommendedName>
        <fullName evidence="10">Carboxypeptidase S1</fullName>
    </recommendedName>
</protein>
<comment type="caution">
    <text evidence="8">The sequence shown here is derived from an EMBL/GenBank/DDBJ whole genome shotgun (WGS) entry which is preliminary data.</text>
</comment>